<evidence type="ECO:0000313" key="3">
    <source>
        <dbReference type="EMBL" id="SHG89931.1"/>
    </source>
</evidence>
<evidence type="ECO:0000313" key="4">
    <source>
        <dbReference type="Proteomes" id="UP000184074"/>
    </source>
</evidence>
<name>A0A1M5NK88_9RHOB</name>
<keyword evidence="4" id="KW-1185">Reference proteome</keyword>
<keyword evidence="2" id="KW-0732">Signal</keyword>
<feature type="chain" id="PRO_5013291054" description="Lipoprotein" evidence="2">
    <location>
        <begin position="25"/>
        <end position="146"/>
    </location>
</feature>
<evidence type="ECO:0000256" key="1">
    <source>
        <dbReference type="SAM" id="MobiDB-lite"/>
    </source>
</evidence>
<evidence type="ECO:0000256" key="2">
    <source>
        <dbReference type="SAM" id="SignalP"/>
    </source>
</evidence>
<feature type="compositionally biased region" description="Basic and acidic residues" evidence="1">
    <location>
        <begin position="35"/>
        <end position="47"/>
    </location>
</feature>
<evidence type="ECO:0008006" key="5">
    <source>
        <dbReference type="Google" id="ProtNLM"/>
    </source>
</evidence>
<dbReference type="Proteomes" id="UP000184074">
    <property type="component" value="Unassembled WGS sequence"/>
</dbReference>
<proteinExistence type="predicted"/>
<organism evidence="3 4">
    <name type="scientific">Cognatiyoonia sediminum</name>
    <dbReference type="NCBI Taxonomy" id="1508389"/>
    <lineage>
        <taxon>Bacteria</taxon>
        <taxon>Pseudomonadati</taxon>
        <taxon>Pseudomonadota</taxon>
        <taxon>Alphaproteobacteria</taxon>
        <taxon>Rhodobacterales</taxon>
        <taxon>Paracoccaceae</taxon>
        <taxon>Cognatiyoonia</taxon>
    </lineage>
</organism>
<protein>
    <recommendedName>
        <fullName evidence="5">Lipoprotein</fullName>
    </recommendedName>
</protein>
<dbReference type="PROSITE" id="PS51257">
    <property type="entry name" value="PROKAR_LIPOPROTEIN"/>
    <property type="match status" value="1"/>
</dbReference>
<feature type="signal peptide" evidence="2">
    <location>
        <begin position="1"/>
        <end position="24"/>
    </location>
</feature>
<dbReference type="STRING" id="1508389.SAMN05444003_1466"/>
<sequence>MQTITRSFGLVAVSALVLSGCSQASVRGTPASSPEECRSDWQQERQRAGTSVTSTESVGAVIASIFVSAVATTAEKDAANQRFRACLERFGIEDPQAYLQNPGAYDVLLNQARGNPAGSSRSAPISPCPAGSSVMRAGTQYCVGLK</sequence>
<gene>
    <name evidence="3" type="ORF">SAMN05444003_1466</name>
</gene>
<reference evidence="3 4" key="1">
    <citation type="submission" date="2016-11" db="EMBL/GenBank/DDBJ databases">
        <authorList>
            <person name="Jaros S."/>
            <person name="Januszkiewicz K."/>
            <person name="Wedrychowicz H."/>
        </authorList>
    </citation>
    <scope>NUCLEOTIDE SEQUENCE [LARGE SCALE GENOMIC DNA]</scope>
    <source>
        <strain evidence="3 4">DSM 28715</strain>
    </source>
</reference>
<accession>A0A1M5NK88</accession>
<feature type="region of interest" description="Disordered" evidence="1">
    <location>
        <begin position="24"/>
        <end position="53"/>
    </location>
</feature>
<dbReference type="AlphaFoldDB" id="A0A1M5NK88"/>
<dbReference type="EMBL" id="FQXB01000001">
    <property type="protein sequence ID" value="SHG89931.1"/>
    <property type="molecule type" value="Genomic_DNA"/>
</dbReference>